<sequence>MAKNFIHDGRRIVCPAPSGGVASGDFAIIGSMFGVALTTAAVGVNFTLAIGGVWTLPKATGAITIGAPVYWDATAKNVTTTVGSNQKIGVAEQAAASADTVMTVRLNTTF</sequence>
<keyword evidence="1" id="KW-0472">Membrane</keyword>
<proteinExistence type="predicted"/>
<dbReference type="PIRSF" id="PIRSF030771">
    <property type="entry name" value="UCP030771"/>
    <property type="match status" value="1"/>
</dbReference>
<organism evidence="2">
    <name type="scientific">Roseomonas mucosa</name>
    <dbReference type="NCBI Taxonomy" id="207340"/>
    <lineage>
        <taxon>Bacteria</taxon>
        <taxon>Pseudomonadati</taxon>
        <taxon>Pseudomonadota</taxon>
        <taxon>Alphaproteobacteria</taxon>
        <taxon>Acetobacterales</taxon>
        <taxon>Roseomonadaceae</taxon>
        <taxon>Roseomonas</taxon>
    </lineage>
</organism>
<keyword evidence="1" id="KW-1133">Transmembrane helix</keyword>
<evidence type="ECO:0000256" key="1">
    <source>
        <dbReference type="SAM" id="Phobius"/>
    </source>
</evidence>
<dbReference type="AlphaFoldDB" id="A0A4Y1MUU3"/>
<protein>
    <recommendedName>
        <fullName evidence="3">DUF2190 family protein</fullName>
    </recommendedName>
</protein>
<dbReference type="Pfam" id="PF09956">
    <property type="entry name" value="Phage_cement_2"/>
    <property type="match status" value="1"/>
</dbReference>
<evidence type="ECO:0000313" key="2">
    <source>
        <dbReference type="EMBL" id="AWV21718.1"/>
    </source>
</evidence>
<reference evidence="2" key="1">
    <citation type="submission" date="2017-12" db="EMBL/GenBank/DDBJ databases">
        <authorList>
            <person name="Martens C."/>
            <person name="Dahlstrom E."/>
            <person name="Barbian K."/>
            <person name="Sykora L."/>
            <person name="Ricklefs S."/>
            <person name="Bruno D."/>
            <person name="Anzick I."/>
            <person name="Myles I."/>
            <person name="Datta S.K."/>
        </authorList>
    </citation>
    <scope>NUCLEOTIDE SEQUENCE</scope>
    <source>
        <strain evidence="2">AD2</strain>
    </source>
</reference>
<feature type="transmembrane region" description="Helical" evidence="1">
    <location>
        <begin position="26"/>
        <end position="48"/>
    </location>
</feature>
<dbReference type="RefSeq" id="WP_314215240.1">
    <property type="nucleotide sequence ID" value="NZ_CP025189.1"/>
</dbReference>
<name>A0A4Y1MUU3_9PROT</name>
<gene>
    <name evidence="2" type="ORF">RADP37_05304</name>
</gene>
<accession>A0A4Y1MUU3</accession>
<keyword evidence="1" id="KW-0812">Transmembrane</keyword>
<dbReference type="EMBL" id="CP025189">
    <property type="protein sequence ID" value="AWV21718.1"/>
    <property type="molecule type" value="Genomic_DNA"/>
</dbReference>
<evidence type="ECO:0008006" key="3">
    <source>
        <dbReference type="Google" id="ProtNLM"/>
    </source>
</evidence>
<dbReference type="InterPro" id="IPR011231">
    <property type="entry name" value="Phage_VT1-Sakai_H0018"/>
</dbReference>